<dbReference type="GO" id="GO:0003677">
    <property type="term" value="F:DNA binding"/>
    <property type="evidence" value="ECO:0007669"/>
    <property type="project" value="InterPro"/>
</dbReference>
<dbReference type="Gene3D" id="1.20.272.10">
    <property type="match status" value="1"/>
</dbReference>
<keyword evidence="9" id="KW-0067">ATP-binding</keyword>
<keyword evidence="8" id="KW-0862">Zinc</keyword>
<organism evidence="13">
    <name type="scientific">hydrothermal vent metagenome</name>
    <dbReference type="NCBI Taxonomy" id="652676"/>
    <lineage>
        <taxon>unclassified sequences</taxon>
        <taxon>metagenomes</taxon>
        <taxon>ecological metagenomes</taxon>
    </lineage>
</organism>
<dbReference type="InterPro" id="IPR003593">
    <property type="entry name" value="AAA+_ATPase"/>
</dbReference>
<dbReference type="InterPro" id="IPR001270">
    <property type="entry name" value="ClpA/B"/>
</dbReference>
<dbReference type="EMBL" id="FPHV01000134">
    <property type="protein sequence ID" value="SFV82023.1"/>
    <property type="molecule type" value="Genomic_DNA"/>
</dbReference>
<dbReference type="GO" id="GO:0009360">
    <property type="term" value="C:DNA polymerase III complex"/>
    <property type="evidence" value="ECO:0007669"/>
    <property type="project" value="InterPro"/>
</dbReference>
<dbReference type="InterPro" id="IPR027417">
    <property type="entry name" value="P-loop_NTPase"/>
</dbReference>
<evidence type="ECO:0000256" key="8">
    <source>
        <dbReference type="ARBA" id="ARBA00022833"/>
    </source>
</evidence>
<dbReference type="InterPro" id="IPR008921">
    <property type="entry name" value="DNA_pol3_clamp-load_cplx_C"/>
</dbReference>
<gene>
    <name evidence="13" type="ORF">MNB_SUP05-6-741</name>
</gene>
<evidence type="ECO:0000256" key="4">
    <source>
        <dbReference type="ARBA" id="ARBA00022695"/>
    </source>
</evidence>
<dbReference type="Pfam" id="PF12170">
    <property type="entry name" value="DNA_pol3_tau_5"/>
    <property type="match status" value="1"/>
</dbReference>
<name>A0A1W1DKU5_9ZZZZ</name>
<dbReference type="FunFam" id="3.40.50.300:FF:000014">
    <property type="entry name" value="DNA polymerase III subunit gamma/tau"/>
    <property type="match status" value="1"/>
</dbReference>
<keyword evidence="4 13" id="KW-0548">Nucleotidyltransferase</keyword>
<evidence type="ECO:0000256" key="5">
    <source>
        <dbReference type="ARBA" id="ARBA00022705"/>
    </source>
</evidence>
<sequence length="543" mass="60695">MSQHYQVLARKYRPHTFSEMVGQTHTVKTLINALDADSLHHAFLFTGTRGVGKTTIARIFAKSINCEQGVSSKPCGKCPTCIEIDQGQSVDLIELDAASHTGVDNMRDILENAQYMPTKNRYKIYLIDEVHMLSKSSFNALLKTLEEPPEHIKFLLATTDPQKLPVTVLSRCLQFTLQKLTHEEILGQLKFIMEAEGFEYEELALSQIADFGNGSMRDALSLLDQSISYGNGTVMIKDIKAMLGLVHHDDILALATHLFNQDAEAVINFVKELSHKGEDLSHALKDLTSLFHQISIAQIIDNTQISNDIKALATQISNQDLQLFYHMAINGSKDMPLAPSEQIGFEMTLLRMLAFHSSADTADKRHIAVQTEKKTPKLDENAKAKAIPKTKLPVESKPKTLKKTKQDAPKATLNISSQQQWEDLTKSLKFNTASRMLLKNTLLDNADNQTLTLNLDEQFSSLLTDNIQRAIQTVLHANFGKLTLQINLNKLTTQTLAQKETQANNEKIAAIQKTFMKDEGVQKLQQTFNAKVDINSIKEIGNV</sequence>
<dbReference type="CDD" id="cd00009">
    <property type="entry name" value="AAA"/>
    <property type="match status" value="1"/>
</dbReference>
<dbReference type="FunFam" id="1.20.272.10:FF:000003">
    <property type="entry name" value="DNA polymerase III subunit gamma/tau"/>
    <property type="match status" value="1"/>
</dbReference>
<accession>A0A1W1DKU5</accession>
<dbReference type="SMART" id="SM00382">
    <property type="entry name" value="AAA"/>
    <property type="match status" value="1"/>
</dbReference>
<dbReference type="NCBIfam" id="NF004046">
    <property type="entry name" value="PRK05563.1"/>
    <property type="match status" value="1"/>
</dbReference>
<evidence type="ECO:0000259" key="12">
    <source>
        <dbReference type="SMART" id="SM00382"/>
    </source>
</evidence>
<evidence type="ECO:0000256" key="7">
    <source>
        <dbReference type="ARBA" id="ARBA00022741"/>
    </source>
</evidence>
<dbReference type="Gene3D" id="1.10.8.60">
    <property type="match status" value="1"/>
</dbReference>
<evidence type="ECO:0000256" key="11">
    <source>
        <dbReference type="ARBA" id="ARBA00049244"/>
    </source>
</evidence>
<dbReference type="GO" id="GO:0005524">
    <property type="term" value="F:ATP binding"/>
    <property type="evidence" value="ECO:0007669"/>
    <property type="project" value="UniProtKB-KW"/>
</dbReference>
<dbReference type="Pfam" id="PF22608">
    <property type="entry name" value="DNAX_ATPase_lid"/>
    <property type="match status" value="1"/>
</dbReference>
<dbReference type="Gene3D" id="3.40.50.300">
    <property type="entry name" value="P-loop containing nucleotide triphosphate hydrolases"/>
    <property type="match status" value="1"/>
</dbReference>
<dbReference type="InterPro" id="IPR050238">
    <property type="entry name" value="DNA_Rep/Repair_Clamp_Loader"/>
</dbReference>
<keyword evidence="5" id="KW-0235">DNA replication</keyword>
<evidence type="ECO:0000256" key="9">
    <source>
        <dbReference type="ARBA" id="ARBA00022840"/>
    </source>
</evidence>
<dbReference type="GO" id="GO:0006261">
    <property type="term" value="P:DNA-templated DNA replication"/>
    <property type="evidence" value="ECO:0007669"/>
    <property type="project" value="TreeGrafter"/>
</dbReference>
<evidence type="ECO:0000256" key="3">
    <source>
        <dbReference type="ARBA" id="ARBA00022679"/>
    </source>
</evidence>
<dbReference type="PANTHER" id="PTHR11669:SF0">
    <property type="entry name" value="PROTEIN STICHEL-LIKE 2"/>
    <property type="match status" value="1"/>
</dbReference>
<keyword evidence="7" id="KW-0547">Nucleotide-binding</keyword>
<evidence type="ECO:0000256" key="1">
    <source>
        <dbReference type="ARBA" id="ARBA00006360"/>
    </source>
</evidence>
<dbReference type="Pfam" id="PF12169">
    <property type="entry name" value="DNA_pol3_gamma3"/>
    <property type="match status" value="1"/>
</dbReference>
<evidence type="ECO:0000256" key="10">
    <source>
        <dbReference type="ARBA" id="ARBA00022932"/>
    </source>
</evidence>
<comment type="catalytic activity">
    <reaction evidence="11">
        <text>DNA(n) + a 2'-deoxyribonucleoside 5'-triphosphate = DNA(n+1) + diphosphate</text>
        <dbReference type="Rhea" id="RHEA:22508"/>
        <dbReference type="Rhea" id="RHEA-COMP:17339"/>
        <dbReference type="Rhea" id="RHEA-COMP:17340"/>
        <dbReference type="ChEBI" id="CHEBI:33019"/>
        <dbReference type="ChEBI" id="CHEBI:61560"/>
        <dbReference type="ChEBI" id="CHEBI:173112"/>
        <dbReference type="EC" id="2.7.7.7"/>
    </reaction>
</comment>
<dbReference type="NCBIfam" id="TIGR02397">
    <property type="entry name" value="dnaX_nterm"/>
    <property type="match status" value="1"/>
</dbReference>
<dbReference type="PRINTS" id="PR00300">
    <property type="entry name" value="CLPPROTEASEA"/>
</dbReference>
<dbReference type="Pfam" id="PF13177">
    <property type="entry name" value="DNA_pol3_delta2"/>
    <property type="match status" value="1"/>
</dbReference>
<dbReference type="InterPro" id="IPR012763">
    <property type="entry name" value="DNA_pol_III_sug/sutau_N"/>
</dbReference>
<evidence type="ECO:0000313" key="13">
    <source>
        <dbReference type="EMBL" id="SFV82023.1"/>
    </source>
</evidence>
<dbReference type="InterPro" id="IPR045085">
    <property type="entry name" value="HLD_clamp_pol_III_gamma_tau"/>
</dbReference>
<dbReference type="SUPFAM" id="SSF52540">
    <property type="entry name" value="P-loop containing nucleoside triphosphate hydrolases"/>
    <property type="match status" value="1"/>
</dbReference>
<evidence type="ECO:0000256" key="2">
    <source>
        <dbReference type="ARBA" id="ARBA00012417"/>
    </source>
</evidence>
<dbReference type="GO" id="GO:0046872">
    <property type="term" value="F:metal ion binding"/>
    <property type="evidence" value="ECO:0007669"/>
    <property type="project" value="UniProtKB-KW"/>
</dbReference>
<feature type="domain" description="AAA+ ATPase" evidence="12">
    <location>
        <begin position="39"/>
        <end position="180"/>
    </location>
</feature>
<dbReference type="InterPro" id="IPR021029">
    <property type="entry name" value="DNA_pol_III_tau_dom-5"/>
</dbReference>
<keyword evidence="3 13" id="KW-0808">Transferase</keyword>
<protein>
    <recommendedName>
        <fullName evidence="2">DNA-directed DNA polymerase</fullName>
        <ecNumber evidence="2">2.7.7.7</ecNumber>
    </recommendedName>
</protein>
<dbReference type="CDD" id="cd18137">
    <property type="entry name" value="HLD_clamp_pol_III_gamma_tau"/>
    <property type="match status" value="1"/>
</dbReference>
<keyword evidence="10" id="KW-0239">DNA-directed DNA polymerase</keyword>
<dbReference type="AlphaFoldDB" id="A0A1W1DKU5"/>
<evidence type="ECO:0000256" key="6">
    <source>
        <dbReference type="ARBA" id="ARBA00022723"/>
    </source>
</evidence>
<comment type="similarity">
    <text evidence="1">Belongs to the DnaX/STICHEL family.</text>
</comment>
<dbReference type="PANTHER" id="PTHR11669">
    <property type="entry name" value="REPLICATION FACTOR C / DNA POLYMERASE III GAMMA-TAU SUBUNIT"/>
    <property type="match status" value="1"/>
</dbReference>
<dbReference type="InterPro" id="IPR038249">
    <property type="entry name" value="PolIII_tau_V_sf"/>
</dbReference>
<dbReference type="SUPFAM" id="SSF48019">
    <property type="entry name" value="post-AAA+ oligomerization domain-like"/>
    <property type="match status" value="1"/>
</dbReference>
<dbReference type="GO" id="GO:0003887">
    <property type="term" value="F:DNA-directed DNA polymerase activity"/>
    <property type="evidence" value="ECO:0007669"/>
    <property type="project" value="UniProtKB-KW"/>
</dbReference>
<dbReference type="InterPro" id="IPR022754">
    <property type="entry name" value="DNA_pol_III_gamma-3"/>
</dbReference>
<proteinExistence type="inferred from homology"/>
<reference evidence="13" key="1">
    <citation type="submission" date="2016-10" db="EMBL/GenBank/DDBJ databases">
        <authorList>
            <person name="de Groot N.N."/>
        </authorList>
    </citation>
    <scope>NUCLEOTIDE SEQUENCE</scope>
</reference>
<dbReference type="FunFam" id="1.10.8.60:FF:000013">
    <property type="entry name" value="DNA polymerase III subunit gamma/tau"/>
    <property type="match status" value="1"/>
</dbReference>
<dbReference type="EC" id="2.7.7.7" evidence="2"/>
<dbReference type="Gene3D" id="3.30.300.150">
    <property type="entry name" value="DNA polymerase III, tau subunit, domain V"/>
    <property type="match status" value="1"/>
</dbReference>
<keyword evidence="6" id="KW-0479">Metal-binding</keyword>